<dbReference type="RefSeq" id="WP_095264142.1">
    <property type="nucleotide sequence ID" value="NZ_NPBY01000019.1"/>
</dbReference>
<feature type="transmembrane region" description="Helical" evidence="1">
    <location>
        <begin position="44"/>
        <end position="68"/>
    </location>
</feature>
<organism evidence="2 3">
    <name type="scientific">Paenibacillus campinasensis</name>
    <dbReference type="NCBI Taxonomy" id="66347"/>
    <lineage>
        <taxon>Bacteria</taxon>
        <taxon>Bacillati</taxon>
        <taxon>Bacillota</taxon>
        <taxon>Bacilli</taxon>
        <taxon>Bacillales</taxon>
        <taxon>Paenibacillaceae</taxon>
        <taxon>Paenibacillus</taxon>
    </lineage>
</organism>
<evidence type="ECO:0000313" key="3">
    <source>
        <dbReference type="Proteomes" id="UP000215596"/>
    </source>
</evidence>
<keyword evidence="1" id="KW-0472">Membrane</keyword>
<evidence type="ECO:0000256" key="1">
    <source>
        <dbReference type="SAM" id="Phobius"/>
    </source>
</evidence>
<name>A0A268EZU9_9BACL</name>
<dbReference type="InterPro" id="IPR056926">
    <property type="entry name" value="FLQE3_permease"/>
</dbReference>
<proteinExistence type="predicted"/>
<dbReference type="EMBL" id="NPBY01000019">
    <property type="protein sequence ID" value="PAD78638.1"/>
    <property type="molecule type" value="Genomic_DNA"/>
</dbReference>
<feature type="transmembrane region" description="Helical" evidence="1">
    <location>
        <begin position="89"/>
        <end position="114"/>
    </location>
</feature>
<accession>A0A268EZU9</accession>
<comment type="caution">
    <text evidence="2">The sequence shown here is derived from an EMBL/GenBank/DDBJ whole genome shotgun (WGS) entry which is preliminary data.</text>
</comment>
<feature type="transmembrane region" description="Helical" evidence="1">
    <location>
        <begin position="20"/>
        <end position="38"/>
    </location>
</feature>
<keyword evidence="1" id="KW-1133">Transmembrane helix</keyword>
<feature type="transmembrane region" description="Helical" evidence="1">
    <location>
        <begin position="120"/>
        <end position="141"/>
    </location>
</feature>
<evidence type="ECO:0000313" key="2">
    <source>
        <dbReference type="EMBL" id="PAD78638.1"/>
    </source>
</evidence>
<dbReference type="Proteomes" id="UP000215596">
    <property type="component" value="Unassembled WGS sequence"/>
</dbReference>
<sequence length="237" mass="25858">MRAMNALIYDIRFQFRHGFYAVYVLVSALYVLLLYYVSPDYKERTALLLTFSDPGAIGLILAGGIVLLEKDQGVHDSLFVTPLRLHEYLLAKALSIAAISTVSAWGIQVCAIGLPAAPVPFTLGVLLTSALFTLLSIGIVARARSINGFIWLSQLYSLPLAVPLLGLFQIGPSSLYRIFPTQGSLVLLGAAHEQVMIEEYLYALVVLSMGVAAAYGWAYRSFERRVLARIGKGADLT</sequence>
<keyword evidence="1" id="KW-0812">Transmembrane</keyword>
<gene>
    <name evidence="2" type="ORF">CHH67_05965</name>
</gene>
<reference evidence="2 3" key="1">
    <citation type="submission" date="2017-07" db="EMBL/GenBank/DDBJ databases">
        <title>Isolation and whole genome analysis of endospore-forming bacteria from heroin.</title>
        <authorList>
            <person name="Kalinowski J."/>
            <person name="Ahrens B."/>
            <person name="Al-Dilaimi A."/>
            <person name="Winkler A."/>
            <person name="Wibberg D."/>
            <person name="Schleenbecker U."/>
            <person name="Ruckert C."/>
            <person name="Wolfel R."/>
            <person name="Grass G."/>
        </authorList>
    </citation>
    <scope>NUCLEOTIDE SEQUENCE [LARGE SCALE GENOMIC DNA]</scope>
    <source>
        <strain evidence="2 3">7537-G1</strain>
    </source>
</reference>
<feature type="transmembrane region" description="Helical" evidence="1">
    <location>
        <begin position="148"/>
        <end position="170"/>
    </location>
</feature>
<dbReference type="OrthoDB" id="8480522at2"/>
<dbReference type="AlphaFoldDB" id="A0A268EZU9"/>
<feature type="transmembrane region" description="Helical" evidence="1">
    <location>
        <begin position="200"/>
        <end position="219"/>
    </location>
</feature>
<dbReference type="Pfam" id="PF24686">
    <property type="entry name" value="FLQE3_permease"/>
    <property type="match status" value="1"/>
</dbReference>
<protein>
    <submittedName>
        <fullName evidence="2">ABC transporter permease</fullName>
    </submittedName>
</protein>